<proteinExistence type="predicted"/>
<accession>A0ACC2FWM9</accession>
<protein>
    <submittedName>
        <fullName evidence="1">Uncharacterized protein</fullName>
    </submittedName>
</protein>
<evidence type="ECO:0000313" key="2">
    <source>
        <dbReference type="Proteomes" id="UP001157502"/>
    </source>
</evidence>
<keyword evidence="2" id="KW-1185">Reference proteome</keyword>
<dbReference type="EMBL" id="CM055748">
    <property type="protein sequence ID" value="KAJ7995671.1"/>
    <property type="molecule type" value="Genomic_DNA"/>
</dbReference>
<comment type="caution">
    <text evidence="1">The sequence shown here is derived from an EMBL/GenBank/DDBJ whole genome shotgun (WGS) entry which is preliminary data.</text>
</comment>
<evidence type="ECO:0000313" key="1">
    <source>
        <dbReference type="EMBL" id="KAJ7995671.1"/>
    </source>
</evidence>
<organism evidence="1 2">
    <name type="scientific">Dallia pectoralis</name>
    <name type="common">Alaska blackfish</name>
    <dbReference type="NCBI Taxonomy" id="75939"/>
    <lineage>
        <taxon>Eukaryota</taxon>
        <taxon>Metazoa</taxon>
        <taxon>Chordata</taxon>
        <taxon>Craniata</taxon>
        <taxon>Vertebrata</taxon>
        <taxon>Euteleostomi</taxon>
        <taxon>Actinopterygii</taxon>
        <taxon>Neopterygii</taxon>
        <taxon>Teleostei</taxon>
        <taxon>Protacanthopterygii</taxon>
        <taxon>Esociformes</taxon>
        <taxon>Umbridae</taxon>
        <taxon>Dallia</taxon>
    </lineage>
</organism>
<sequence>MPLMLSVHHFSTSAVVLYAILRLQPLLSQLREGLKLNGLADLMSQYPKHLPTTLCPWDGGEELVWGKEALCPEWMIIPSSRKLCQIFLESGEEGVLSTEEMKTWKFTKCSIK</sequence>
<gene>
    <name evidence="1" type="ORF">DPEC_G00247000</name>
</gene>
<reference evidence="1" key="1">
    <citation type="submission" date="2021-05" db="EMBL/GenBank/DDBJ databases">
        <authorList>
            <person name="Pan Q."/>
            <person name="Jouanno E."/>
            <person name="Zahm M."/>
            <person name="Klopp C."/>
            <person name="Cabau C."/>
            <person name="Louis A."/>
            <person name="Berthelot C."/>
            <person name="Parey E."/>
            <person name="Roest Crollius H."/>
            <person name="Montfort J."/>
            <person name="Robinson-Rechavi M."/>
            <person name="Bouchez O."/>
            <person name="Lampietro C."/>
            <person name="Lopez Roques C."/>
            <person name="Donnadieu C."/>
            <person name="Postlethwait J."/>
            <person name="Bobe J."/>
            <person name="Dillon D."/>
            <person name="Chandos A."/>
            <person name="von Hippel F."/>
            <person name="Guiguen Y."/>
        </authorList>
    </citation>
    <scope>NUCLEOTIDE SEQUENCE</scope>
    <source>
        <strain evidence="1">YG-Jan2019</strain>
    </source>
</reference>
<dbReference type="Proteomes" id="UP001157502">
    <property type="component" value="Chromosome 21"/>
</dbReference>
<name>A0ACC2FWM9_DALPE</name>